<dbReference type="Proteomes" id="UP000019132">
    <property type="component" value="Unassembled WGS sequence"/>
</dbReference>
<reference evidence="1" key="3">
    <citation type="submission" date="2015-02" db="UniProtKB">
        <authorList>
            <consortium name="EnsemblProtists"/>
        </authorList>
    </citation>
    <scope>IDENTIFICATION</scope>
    <source>
        <strain evidence="1">DAOM BR144</strain>
    </source>
</reference>
<evidence type="ECO:0000313" key="2">
    <source>
        <dbReference type="Proteomes" id="UP000019132"/>
    </source>
</evidence>
<reference evidence="2" key="1">
    <citation type="journal article" date="2010" name="Genome Biol.">
        <title>Genome sequence of the necrotrophic plant pathogen Pythium ultimum reveals original pathogenicity mechanisms and effector repertoire.</title>
        <authorList>
            <person name="Levesque C.A."/>
            <person name="Brouwer H."/>
            <person name="Cano L."/>
            <person name="Hamilton J.P."/>
            <person name="Holt C."/>
            <person name="Huitema E."/>
            <person name="Raffaele S."/>
            <person name="Robideau G.P."/>
            <person name="Thines M."/>
            <person name="Win J."/>
            <person name="Zerillo M.M."/>
            <person name="Beakes G.W."/>
            <person name="Boore J.L."/>
            <person name="Busam D."/>
            <person name="Dumas B."/>
            <person name="Ferriera S."/>
            <person name="Fuerstenberg S.I."/>
            <person name="Gachon C.M."/>
            <person name="Gaulin E."/>
            <person name="Govers F."/>
            <person name="Grenville-Briggs L."/>
            <person name="Horner N."/>
            <person name="Hostetler J."/>
            <person name="Jiang R.H."/>
            <person name="Johnson J."/>
            <person name="Krajaejun T."/>
            <person name="Lin H."/>
            <person name="Meijer H.J."/>
            <person name="Moore B."/>
            <person name="Morris P."/>
            <person name="Phuntmart V."/>
            <person name="Puiu D."/>
            <person name="Shetty J."/>
            <person name="Stajich J.E."/>
            <person name="Tripathy S."/>
            <person name="Wawra S."/>
            <person name="van West P."/>
            <person name="Whitty B.R."/>
            <person name="Coutinho P.M."/>
            <person name="Henrissat B."/>
            <person name="Martin F."/>
            <person name="Thomas P.D."/>
            <person name="Tyler B.M."/>
            <person name="De Vries R.P."/>
            <person name="Kamoun S."/>
            <person name="Yandell M."/>
            <person name="Tisserat N."/>
            <person name="Buell C.R."/>
        </authorList>
    </citation>
    <scope>NUCLEOTIDE SEQUENCE</scope>
    <source>
        <strain evidence="2">DAOM:BR144</strain>
    </source>
</reference>
<dbReference type="HOGENOM" id="CLU_2745646_0_0_1"/>
<dbReference type="VEuPathDB" id="FungiDB:PYU1_G005886"/>
<accession>K3WLQ6</accession>
<dbReference type="InParanoid" id="K3WLQ6"/>
<keyword evidence="2" id="KW-1185">Reference proteome</keyword>
<dbReference type="EMBL" id="GL376573">
    <property type="status" value="NOT_ANNOTATED_CDS"/>
    <property type="molecule type" value="Genomic_DNA"/>
</dbReference>
<proteinExistence type="predicted"/>
<reference evidence="2" key="2">
    <citation type="submission" date="2010-04" db="EMBL/GenBank/DDBJ databases">
        <authorList>
            <person name="Buell R."/>
            <person name="Hamilton J."/>
            <person name="Hostetler J."/>
        </authorList>
    </citation>
    <scope>NUCLEOTIDE SEQUENCE [LARGE SCALE GENOMIC DNA]</scope>
    <source>
        <strain evidence="2">DAOM:BR144</strain>
    </source>
</reference>
<name>K3WLQ6_GLOUD</name>
<dbReference type="STRING" id="431595.K3WLQ6"/>
<protein>
    <submittedName>
        <fullName evidence="1">Uncharacterized protein</fullName>
    </submittedName>
</protein>
<organism evidence="1 2">
    <name type="scientific">Globisporangium ultimum (strain ATCC 200006 / CBS 805.95 / DAOM BR144)</name>
    <name type="common">Pythium ultimum</name>
    <dbReference type="NCBI Taxonomy" id="431595"/>
    <lineage>
        <taxon>Eukaryota</taxon>
        <taxon>Sar</taxon>
        <taxon>Stramenopiles</taxon>
        <taxon>Oomycota</taxon>
        <taxon>Peronosporomycetes</taxon>
        <taxon>Pythiales</taxon>
        <taxon>Pythiaceae</taxon>
        <taxon>Globisporangium</taxon>
    </lineage>
</organism>
<sequence>MSEDKKKKSAEKTTKNKKEKLLVMGSVFGEDLRIVRVNEYTDFPAFRSESNLLIFNNEDKPGSIAGILNEL</sequence>
<evidence type="ECO:0000313" key="1">
    <source>
        <dbReference type="EnsemblProtists" id="PYU1_T005898"/>
    </source>
</evidence>
<dbReference type="AlphaFoldDB" id="K3WLQ6"/>
<dbReference type="EnsemblProtists" id="PYU1_T005898">
    <property type="protein sequence ID" value="PYU1_T005898"/>
    <property type="gene ID" value="PYU1_G005886"/>
</dbReference>